<evidence type="ECO:0000256" key="1">
    <source>
        <dbReference type="SAM" id="MobiDB-lite"/>
    </source>
</evidence>
<accession>A0A6J4T4R1</accession>
<organism evidence="2">
    <name type="scientific">uncultured Sphingomonadaceae bacterium</name>
    <dbReference type="NCBI Taxonomy" id="169976"/>
    <lineage>
        <taxon>Bacteria</taxon>
        <taxon>Pseudomonadati</taxon>
        <taxon>Pseudomonadota</taxon>
        <taxon>Alphaproteobacteria</taxon>
        <taxon>Sphingomonadales</taxon>
        <taxon>Sphingomonadaceae</taxon>
        <taxon>environmental samples</taxon>
    </lineage>
</organism>
<proteinExistence type="predicted"/>
<protein>
    <submittedName>
        <fullName evidence="2">Chaperone protein DnaJ</fullName>
    </submittedName>
</protein>
<name>A0A6J4T4R1_9SPHN</name>
<feature type="compositionally biased region" description="Low complexity" evidence="1">
    <location>
        <begin position="20"/>
        <end position="39"/>
    </location>
</feature>
<gene>
    <name evidence="2" type="ORF">AVDCRST_MAG39-2154</name>
</gene>
<sequence length="54" mass="5409">CPTSPSTPATKPPPARRAPAKTCARAAAAPGGSTRASARPAKGRARWWKGSAAP</sequence>
<dbReference type="AlphaFoldDB" id="A0A6J4T4R1"/>
<dbReference type="EMBL" id="CADCVW010000089">
    <property type="protein sequence ID" value="CAA9513142.1"/>
    <property type="molecule type" value="Genomic_DNA"/>
</dbReference>
<feature type="non-terminal residue" evidence="2">
    <location>
        <position position="54"/>
    </location>
</feature>
<evidence type="ECO:0000313" key="2">
    <source>
        <dbReference type="EMBL" id="CAA9513142.1"/>
    </source>
</evidence>
<feature type="region of interest" description="Disordered" evidence="1">
    <location>
        <begin position="1"/>
        <end position="54"/>
    </location>
</feature>
<reference evidence="2" key="1">
    <citation type="submission" date="2020-02" db="EMBL/GenBank/DDBJ databases">
        <authorList>
            <person name="Meier V. D."/>
        </authorList>
    </citation>
    <scope>NUCLEOTIDE SEQUENCE</scope>
    <source>
        <strain evidence="2">AVDCRST_MAG39</strain>
    </source>
</reference>
<feature type="non-terminal residue" evidence="2">
    <location>
        <position position="1"/>
    </location>
</feature>